<reference evidence="2 3" key="1">
    <citation type="submission" date="2018-01" db="EMBL/GenBank/DDBJ databases">
        <title>Whole genome sequencing of Histamine producing bacteria.</title>
        <authorList>
            <person name="Butler K."/>
        </authorList>
    </citation>
    <scope>NUCLEOTIDE SEQUENCE [LARGE SCALE GENOMIC DNA]</scope>
    <source>
        <strain evidence="2 3">DSM 100436</strain>
    </source>
</reference>
<dbReference type="OrthoDB" id="9795622at2"/>
<organism evidence="2 3">
    <name type="scientific">Photobacterium sanctipauli</name>
    <dbReference type="NCBI Taxonomy" id="1342794"/>
    <lineage>
        <taxon>Bacteria</taxon>
        <taxon>Pseudomonadati</taxon>
        <taxon>Pseudomonadota</taxon>
        <taxon>Gammaproteobacteria</taxon>
        <taxon>Vibrionales</taxon>
        <taxon>Vibrionaceae</taxon>
        <taxon>Photobacterium</taxon>
    </lineage>
</organism>
<dbReference type="PANTHER" id="PTHR46211">
    <property type="entry name" value="GLYCEROPHOSPHORYL DIESTER PHOSPHODIESTERASE"/>
    <property type="match status" value="1"/>
</dbReference>
<sequence length="276" mass="30667">MAFDFHTASQGKVLINPHRGDCLVCPENTMPAFQSALDKGTSCIEIDIAMTSDDRLVVIHDPSVDRTSNGTGYVEQMSLTELQQLDFGSWFDDAYAGTTISTFEDVLVWAINNNVGLVVEAKQRRRHEQFANVLAELLHRHPQGLGQIVLLGFDHSLVNRAKALVPDLRIQVVTLAQYADQLGAVLGSSADSVCVEYPYTTKAILESYKAAGLSTRLYLPNKDKNLDTTQWFNQYYGYDVHSEIIDWISSGLIDMLSHDDIAMLKRLVNEAGLEAI</sequence>
<dbReference type="EMBL" id="PYMA01000024">
    <property type="protein sequence ID" value="PSW11384.1"/>
    <property type="molecule type" value="Genomic_DNA"/>
</dbReference>
<comment type="caution">
    <text evidence="2">The sequence shown here is derived from an EMBL/GenBank/DDBJ whole genome shotgun (WGS) entry which is preliminary data.</text>
</comment>
<dbReference type="SUPFAM" id="SSF51695">
    <property type="entry name" value="PLC-like phosphodiesterases"/>
    <property type="match status" value="1"/>
</dbReference>
<gene>
    <name evidence="2" type="ORF">C9I98_24355</name>
</gene>
<dbReference type="Gene3D" id="3.20.20.190">
    <property type="entry name" value="Phosphatidylinositol (PI) phosphodiesterase"/>
    <property type="match status" value="1"/>
</dbReference>
<accession>A0A2T3NBR3</accession>
<dbReference type="AlphaFoldDB" id="A0A2T3NBR3"/>
<dbReference type="Proteomes" id="UP000241771">
    <property type="component" value="Unassembled WGS sequence"/>
</dbReference>
<name>A0A2T3NBR3_9GAMM</name>
<evidence type="ECO:0000313" key="3">
    <source>
        <dbReference type="Proteomes" id="UP000241771"/>
    </source>
</evidence>
<dbReference type="GO" id="GO:0008081">
    <property type="term" value="F:phosphoric diester hydrolase activity"/>
    <property type="evidence" value="ECO:0007669"/>
    <property type="project" value="InterPro"/>
</dbReference>
<dbReference type="GO" id="GO:0006629">
    <property type="term" value="P:lipid metabolic process"/>
    <property type="evidence" value="ECO:0007669"/>
    <property type="project" value="InterPro"/>
</dbReference>
<evidence type="ECO:0000313" key="2">
    <source>
        <dbReference type="EMBL" id="PSW11384.1"/>
    </source>
</evidence>
<dbReference type="PROSITE" id="PS51704">
    <property type="entry name" value="GP_PDE"/>
    <property type="match status" value="1"/>
</dbReference>
<dbReference type="InterPro" id="IPR017946">
    <property type="entry name" value="PLC-like_Pdiesterase_TIM-brl"/>
</dbReference>
<dbReference type="PANTHER" id="PTHR46211:SF1">
    <property type="entry name" value="GLYCEROPHOSPHODIESTER PHOSPHODIESTERASE, CYTOPLASMIC"/>
    <property type="match status" value="1"/>
</dbReference>
<evidence type="ECO:0000259" key="1">
    <source>
        <dbReference type="PROSITE" id="PS51704"/>
    </source>
</evidence>
<protein>
    <submittedName>
        <fullName evidence="2">Glycerophosphodiester phosphodiesterase</fullName>
    </submittedName>
</protein>
<dbReference type="InterPro" id="IPR030395">
    <property type="entry name" value="GP_PDE_dom"/>
</dbReference>
<dbReference type="RefSeq" id="WP_036817630.1">
    <property type="nucleotide sequence ID" value="NZ_JGVO01000087.1"/>
</dbReference>
<feature type="domain" description="GP-PDE" evidence="1">
    <location>
        <begin position="13"/>
        <end position="260"/>
    </location>
</feature>
<proteinExistence type="predicted"/>
<keyword evidence="3" id="KW-1185">Reference proteome</keyword>
<dbReference type="Pfam" id="PF03009">
    <property type="entry name" value="GDPD"/>
    <property type="match status" value="1"/>
</dbReference>